<evidence type="ECO:0000313" key="1">
    <source>
        <dbReference type="EMBL" id="KAJ1146746.1"/>
    </source>
</evidence>
<reference evidence="1" key="1">
    <citation type="journal article" date="2022" name="bioRxiv">
        <title>Sequencing and chromosome-scale assembly of the giantPleurodeles waltlgenome.</title>
        <authorList>
            <person name="Brown T."/>
            <person name="Elewa A."/>
            <person name="Iarovenko S."/>
            <person name="Subramanian E."/>
            <person name="Araus A.J."/>
            <person name="Petzold A."/>
            <person name="Susuki M."/>
            <person name="Suzuki K.-i.T."/>
            <person name="Hayashi T."/>
            <person name="Toyoda A."/>
            <person name="Oliveira C."/>
            <person name="Osipova E."/>
            <person name="Leigh N.D."/>
            <person name="Simon A."/>
            <person name="Yun M.H."/>
        </authorList>
    </citation>
    <scope>NUCLEOTIDE SEQUENCE</scope>
    <source>
        <strain evidence="1">20211129_DDA</strain>
        <tissue evidence="1">Liver</tissue>
    </source>
</reference>
<keyword evidence="2" id="KW-1185">Reference proteome</keyword>
<name>A0AAV7R2F3_PLEWA</name>
<accession>A0AAV7R2F3</accession>
<proteinExistence type="predicted"/>
<evidence type="ECO:0000313" key="2">
    <source>
        <dbReference type="Proteomes" id="UP001066276"/>
    </source>
</evidence>
<comment type="caution">
    <text evidence="1">The sequence shown here is derived from an EMBL/GenBank/DDBJ whole genome shotgun (WGS) entry which is preliminary data.</text>
</comment>
<dbReference type="Proteomes" id="UP001066276">
    <property type="component" value="Chromosome 6"/>
</dbReference>
<dbReference type="AlphaFoldDB" id="A0AAV7R2F3"/>
<organism evidence="1 2">
    <name type="scientific">Pleurodeles waltl</name>
    <name type="common">Iberian ribbed newt</name>
    <dbReference type="NCBI Taxonomy" id="8319"/>
    <lineage>
        <taxon>Eukaryota</taxon>
        <taxon>Metazoa</taxon>
        <taxon>Chordata</taxon>
        <taxon>Craniata</taxon>
        <taxon>Vertebrata</taxon>
        <taxon>Euteleostomi</taxon>
        <taxon>Amphibia</taxon>
        <taxon>Batrachia</taxon>
        <taxon>Caudata</taxon>
        <taxon>Salamandroidea</taxon>
        <taxon>Salamandridae</taxon>
        <taxon>Pleurodelinae</taxon>
        <taxon>Pleurodeles</taxon>
    </lineage>
</organism>
<sequence>MGSRRHREVFPAYPFSEALIWPGSELQLALVGKHLALGSRLELAVLQSAQDGVPQPGEVSLRIAICLISRSPCLLHRTVHKLPICMLSQHGSRYLMFQLARLAVNLQIYQFYVEYIPGRVNHRTLWLSRLLFEVRQITENDDEECEMGFLIEDVLLCNGAEK</sequence>
<protein>
    <submittedName>
        <fullName evidence="1">Uncharacterized protein</fullName>
    </submittedName>
</protein>
<gene>
    <name evidence="1" type="ORF">NDU88_013006</name>
</gene>
<dbReference type="EMBL" id="JANPWB010000010">
    <property type="protein sequence ID" value="KAJ1146746.1"/>
    <property type="molecule type" value="Genomic_DNA"/>
</dbReference>